<dbReference type="GO" id="GO:0016747">
    <property type="term" value="F:acyltransferase activity, transferring groups other than amino-acyl groups"/>
    <property type="evidence" value="ECO:0007669"/>
    <property type="project" value="InterPro"/>
</dbReference>
<dbReference type="EC" id="6.1.1.10" evidence="2"/>
<dbReference type="GO" id="GO:0005524">
    <property type="term" value="F:ATP binding"/>
    <property type="evidence" value="ECO:0007669"/>
    <property type="project" value="UniProtKB-KW"/>
</dbReference>
<gene>
    <name evidence="13" type="ORF">B0T25DRAFT_621165</name>
</gene>
<protein>
    <recommendedName>
        <fullName evidence="9">Probable methionine--tRNA ligase, mitochondrial</fullName>
        <ecNumber evidence="2">6.1.1.10</ecNumber>
    </recommendedName>
</protein>
<evidence type="ECO:0000256" key="6">
    <source>
        <dbReference type="ARBA" id="ARBA00022917"/>
    </source>
</evidence>
<organism evidence="13 14">
    <name type="scientific">Lasiosphaeria hispida</name>
    <dbReference type="NCBI Taxonomy" id="260671"/>
    <lineage>
        <taxon>Eukaryota</taxon>
        <taxon>Fungi</taxon>
        <taxon>Dikarya</taxon>
        <taxon>Ascomycota</taxon>
        <taxon>Pezizomycotina</taxon>
        <taxon>Sordariomycetes</taxon>
        <taxon>Sordariomycetidae</taxon>
        <taxon>Sordariales</taxon>
        <taxon>Lasiosphaeriaceae</taxon>
        <taxon>Lasiosphaeria</taxon>
    </lineage>
</organism>
<dbReference type="GO" id="GO:0006431">
    <property type="term" value="P:methionyl-tRNA aminoacylation"/>
    <property type="evidence" value="ECO:0007669"/>
    <property type="project" value="InterPro"/>
</dbReference>
<dbReference type="Pfam" id="PF13302">
    <property type="entry name" value="Acetyltransf_3"/>
    <property type="match status" value="1"/>
</dbReference>
<evidence type="ECO:0000256" key="9">
    <source>
        <dbReference type="ARBA" id="ARBA00068817"/>
    </source>
</evidence>
<dbReference type="InterPro" id="IPR016181">
    <property type="entry name" value="Acyl_CoA_acyltransferase"/>
</dbReference>
<evidence type="ECO:0000313" key="13">
    <source>
        <dbReference type="EMBL" id="KAK3359710.1"/>
    </source>
</evidence>
<keyword evidence="5 10" id="KW-0067">ATP-binding</keyword>
<proteinExistence type="inferred from homology"/>
<name>A0AAJ0HR55_9PEZI</name>
<keyword evidence="6 10" id="KW-0648">Protein biosynthesis</keyword>
<evidence type="ECO:0000259" key="11">
    <source>
        <dbReference type="Pfam" id="PF09334"/>
    </source>
</evidence>
<keyword evidence="14" id="KW-1185">Reference proteome</keyword>
<dbReference type="InterPro" id="IPR000182">
    <property type="entry name" value="GNAT_dom"/>
</dbReference>
<dbReference type="EMBL" id="JAUIQD010000002">
    <property type="protein sequence ID" value="KAK3359710.1"/>
    <property type="molecule type" value="Genomic_DNA"/>
</dbReference>
<dbReference type="SUPFAM" id="SSF55729">
    <property type="entry name" value="Acyl-CoA N-acyltransferases (Nat)"/>
    <property type="match status" value="1"/>
</dbReference>
<dbReference type="SUPFAM" id="SSF47323">
    <property type="entry name" value="Anticodon-binding domain of a subclass of class I aminoacyl-tRNA synthetases"/>
    <property type="match status" value="1"/>
</dbReference>
<reference evidence="13" key="1">
    <citation type="journal article" date="2023" name="Mol. Phylogenet. Evol.">
        <title>Genome-scale phylogeny and comparative genomics of the fungal order Sordariales.</title>
        <authorList>
            <person name="Hensen N."/>
            <person name="Bonometti L."/>
            <person name="Westerberg I."/>
            <person name="Brannstrom I.O."/>
            <person name="Guillou S."/>
            <person name="Cros-Aarteil S."/>
            <person name="Calhoun S."/>
            <person name="Haridas S."/>
            <person name="Kuo A."/>
            <person name="Mondo S."/>
            <person name="Pangilinan J."/>
            <person name="Riley R."/>
            <person name="LaButti K."/>
            <person name="Andreopoulos B."/>
            <person name="Lipzen A."/>
            <person name="Chen C."/>
            <person name="Yan M."/>
            <person name="Daum C."/>
            <person name="Ng V."/>
            <person name="Clum A."/>
            <person name="Steindorff A."/>
            <person name="Ohm R.A."/>
            <person name="Martin F."/>
            <person name="Silar P."/>
            <person name="Natvig D.O."/>
            <person name="Lalanne C."/>
            <person name="Gautier V."/>
            <person name="Ament-Velasquez S.L."/>
            <person name="Kruys A."/>
            <person name="Hutchinson M.I."/>
            <person name="Powell A.J."/>
            <person name="Barry K."/>
            <person name="Miller A.N."/>
            <person name="Grigoriev I.V."/>
            <person name="Debuchy R."/>
            <person name="Gladieux P."/>
            <person name="Hiltunen Thoren M."/>
            <person name="Johannesson H."/>
        </authorList>
    </citation>
    <scope>NUCLEOTIDE SEQUENCE</scope>
    <source>
        <strain evidence="13">CBS 955.72</strain>
    </source>
</reference>
<dbReference type="GO" id="GO:0004825">
    <property type="term" value="F:methionine-tRNA ligase activity"/>
    <property type="evidence" value="ECO:0007669"/>
    <property type="project" value="UniProtKB-EC"/>
</dbReference>
<dbReference type="Gene3D" id="3.40.630.30">
    <property type="match status" value="1"/>
</dbReference>
<comment type="similarity">
    <text evidence="1 10">Belongs to the class-I aminoacyl-tRNA synthetase family.</text>
</comment>
<dbReference type="AlphaFoldDB" id="A0AAJ0HR55"/>
<evidence type="ECO:0000259" key="12">
    <source>
        <dbReference type="Pfam" id="PF13302"/>
    </source>
</evidence>
<dbReference type="InterPro" id="IPR015413">
    <property type="entry name" value="Methionyl/Leucyl_tRNA_Synth"/>
</dbReference>
<keyword evidence="4 10" id="KW-0547">Nucleotide-binding</keyword>
<dbReference type="CDD" id="cd07957">
    <property type="entry name" value="Anticodon_Ia_Met"/>
    <property type="match status" value="1"/>
</dbReference>
<evidence type="ECO:0000256" key="3">
    <source>
        <dbReference type="ARBA" id="ARBA00022598"/>
    </source>
</evidence>
<evidence type="ECO:0000313" key="14">
    <source>
        <dbReference type="Proteomes" id="UP001275084"/>
    </source>
</evidence>
<evidence type="ECO:0000256" key="4">
    <source>
        <dbReference type="ARBA" id="ARBA00022741"/>
    </source>
</evidence>
<dbReference type="Gene3D" id="2.170.220.10">
    <property type="match status" value="1"/>
</dbReference>
<evidence type="ECO:0000256" key="7">
    <source>
        <dbReference type="ARBA" id="ARBA00023146"/>
    </source>
</evidence>
<dbReference type="SUPFAM" id="SSF52374">
    <property type="entry name" value="Nucleotidylyl transferase"/>
    <property type="match status" value="1"/>
</dbReference>
<evidence type="ECO:0000256" key="8">
    <source>
        <dbReference type="ARBA" id="ARBA00047364"/>
    </source>
</evidence>
<dbReference type="PRINTS" id="PR01041">
    <property type="entry name" value="TRNASYNTHMET"/>
</dbReference>
<evidence type="ECO:0000256" key="1">
    <source>
        <dbReference type="ARBA" id="ARBA00005594"/>
    </source>
</evidence>
<dbReference type="Gene3D" id="1.10.730.10">
    <property type="entry name" value="Isoleucyl-tRNA Synthetase, Domain 1"/>
    <property type="match status" value="1"/>
</dbReference>
<dbReference type="InterPro" id="IPR014758">
    <property type="entry name" value="Met-tRNA_synth"/>
</dbReference>
<feature type="domain" description="Methionyl/Leucyl tRNA synthetase" evidence="11">
    <location>
        <begin position="34"/>
        <end position="401"/>
    </location>
</feature>
<sequence>MELLRAYSARRLVRWSPAPTWSRNWSTSPSPKPYYVTTPIFYVNAAPHVGHMYSMVLADVLKRWQTLKGNTALLCTGTDEHGMKVQRAAAVENMSPKEFCDETAAKFLNLADSTNIEYDRFIRTTDADHVKAVEHFWFLLREKGLIYETVHEGWYCVGDECFYPESQVSKQMDPFTSDVFMASTETGSKVEWTEERNYHFRMTEMKEKLLEFFEKNPDWVVPAARMNSVVDWVKNHLEDLSISRPVERLSWGIRVPDDPAQTIYVWVDALVNYMTMAGFPMLPPGKEHEGGWPADVHVIGKDILRFHCVYWPALLLALDLPLPRRVLSHAHWTLDRKKMSKSVGNVVNPFFAIEQWGADMMRFYMIHDGGISDDADYNNIMIAERYRKQLQRTLGNLTSRVVKAKAWDVGKIVADVGVNGLRRVQSAESDDIFNHQENLLKDVLPAVEKHMEDLDPSAALREVMELLNQTNKFITATEPWRIAKDVHDPWRMASLSRTIYFAAESLRLAGILLQPVMPEKSAELLDILGVAKDKRQIQNATPYSDFGYGVPAYMPGPDGLFPPRVDDVSICMRPQSIQEATASERLTLEDEYENQESWRASHDKLTFIVCQPLPVEEKKEGAVSVVAGTADAPDRMVGDVNLFLYPYDSDDGSDDQASVVGEVDIMIAGSKDRGRGIGRAVVSAFLHYICRNLGGIMEEYTANSDGGSNKAAPKLKMFMAKIKQDNSKSIALFRSLGFEQEGDVNYFGEVKFVYQDLHQISATVPEGYTEFVYTRPNNER</sequence>
<dbReference type="InterPro" id="IPR023457">
    <property type="entry name" value="Met-tRNA_synth_2"/>
</dbReference>
<comment type="catalytic activity">
    <reaction evidence="8">
        <text>tRNA(Met) + L-methionine + ATP = L-methionyl-tRNA(Met) + AMP + diphosphate</text>
        <dbReference type="Rhea" id="RHEA:13481"/>
        <dbReference type="Rhea" id="RHEA-COMP:9667"/>
        <dbReference type="Rhea" id="RHEA-COMP:9698"/>
        <dbReference type="ChEBI" id="CHEBI:30616"/>
        <dbReference type="ChEBI" id="CHEBI:33019"/>
        <dbReference type="ChEBI" id="CHEBI:57844"/>
        <dbReference type="ChEBI" id="CHEBI:78442"/>
        <dbReference type="ChEBI" id="CHEBI:78530"/>
        <dbReference type="ChEBI" id="CHEBI:456215"/>
        <dbReference type="EC" id="6.1.1.10"/>
    </reaction>
</comment>
<dbReference type="InterPro" id="IPR014729">
    <property type="entry name" value="Rossmann-like_a/b/a_fold"/>
</dbReference>
<dbReference type="PANTHER" id="PTHR43326">
    <property type="entry name" value="METHIONYL-TRNA SYNTHETASE"/>
    <property type="match status" value="1"/>
</dbReference>
<dbReference type="Proteomes" id="UP001275084">
    <property type="component" value="Unassembled WGS sequence"/>
</dbReference>
<feature type="domain" description="N-acetyltransferase" evidence="12">
    <location>
        <begin position="614"/>
        <end position="739"/>
    </location>
</feature>
<evidence type="ECO:0000256" key="5">
    <source>
        <dbReference type="ARBA" id="ARBA00022840"/>
    </source>
</evidence>
<evidence type="ECO:0000256" key="2">
    <source>
        <dbReference type="ARBA" id="ARBA00012838"/>
    </source>
</evidence>
<accession>A0AAJ0HR55</accession>
<dbReference type="InterPro" id="IPR041872">
    <property type="entry name" value="Anticodon_Met"/>
</dbReference>
<dbReference type="FunFam" id="2.170.220.10:FF:000001">
    <property type="entry name" value="methionine--tRNA ligase, mitochondrial"/>
    <property type="match status" value="1"/>
</dbReference>
<keyword evidence="3 10" id="KW-0436">Ligase</keyword>
<dbReference type="GO" id="GO:0005739">
    <property type="term" value="C:mitochondrion"/>
    <property type="evidence" value="ECO:0007669"/>
    <property type="project" value="UniProtKB-ARBA"/>
</dbReference>
<evidence type="ECO:0000256" key="10">
    <source>
        <dbReference type="RuleBase" id="RU363039"/>
    </source>
</evidence>
<dbReference type="NCBIfam" id="TIGR00398">
    <property type="entry name" value="metG"/>
    <property type="match status" value="1"/>
</dbReference>
<dbReference type="CDD" id="cd00814">
    <property type="entry name" value="MetRS_core"/>
    <property type="match status" value="1"/>
</dbReference>
<dbReference type="InterPro" id="IPR033911">
    <property type="entry name" value="MetRS_core"/>
</dbReference>
<dbReference type="PANTHER" id="PTHR43326:SF1">
    <property type="entry name" value="METHIONINE--TRNA LIGASE, MITOCHONDRIAL"/>
    <property type="match status" value="1"/>
</dbReference>
<comment type="caution">
    <text evidence="13">The sequence shown here is derived from an EMBL/GenBank/DDBJ whole genome shotgun (WGS) entry which is preliminary data.</text>
</comment>
<keyword evidence="7 10" id="KW-0030">Aminoacyl-tRNA synthetase</keyword>
<dbReference type="Gene3D" id="3.40.50.620">
    <property type="entry name" value="HUPs"/>
    <property type="match status" value="1"/>
</dbReference>
<dbReference type="Pfam" id="PF09334">
    <property type="entry name" value="tRNA-synt_1g"/>
    <property type="match status" value="1"/>
</dbReference>
<dbReference type="InterPro" id="IPR009080">
    <property type="entry name" value="tRNAsynth_Ia_anticodon-bd"/>
</dbReference>
<reference evidence="13" key="2">
    <citation type="submission" date="2023-06" db="EMBL/GenBank/DDBJ databases">
        <authorList>
            <consortium name="Lawrence Berkeley National Laboratory"/>
            <person name="Haridas S."/>
            <person name="Hensen N."/>
            <person name="Bonometti L."/>
            <person name="Westerberg I."/>
            <person name="Brannstrom I.O."/>
            <person name="Guillou S."/>
            <person name="Cros-Aarteil S."/>
            <person name="Calhoun S."/>
            <person name="Kuo A."/>
            <person name="Mondo S."/>
            <person name="Pangilinan J."/>
            <person name="Riley R."/>
            <person name="Labutti K."/>
            <person name="Andreopoulos B."/>
            <person name="Lipzen A."/>
            <person name="Chen C."/>
            <person name="Yanf M."/>
            <person name="Daum C."/>
            <person name="Ng V."/>
            <person name="Clum A."/>
            <person name="Steindorff A."/>
            <person name="Ohm R."/>
            <person name="Martin F."/>
            <person name="Silar P."/>
            <person name="Natvig D."/>
            <person name="Lalanne C."/>
            <person name="Gautier V."/>
            <person name="Ament-Velasquez S.L."/>
            <person name="Kruys A."/>
            <person name="Hutchinson M.I."/>
            <person name="Powell A.J."/>
            <person name="Barry K."/>
            <person name="Miller A.N."/>
            <person name="Grigoriev I.V."/>
            <person name="Debuchy R."/>
            <person name="Gladieux P."/>
            <person name="Thoren M.H."/>
            <person name="Johannesson H."/>
        </authorList>
    </citation>
    <scope>NUCLEOTIDE SEQUENCE</scope>
    <source>
        <strain evidence="13">CBS 955.72</strain>
    </source>
</reference>